<sequence length="1164" mass="118997">MTATLVVAAAITASALPAAADSAPADPTDPRTPTTVTADALPTVQVDGVVWSQAVVGGAVYAGGSFSSARPAGAAAGTGETPRGNLLRYNLSTGVLDSTFSPSFNAQVRTVAVSPDKSRVYVGGDFTAVDGTTRNRIAAFDATTGALVAGFAPPVNYHVYSIVATDDVVYAAGNFLGVGTQSRGNLAAFDAQTGALLAWAPVAAGGLVTSIVLSPDGTTVVAGGSFTTMNGSSDPGYGLAAVDASTGALKPWLSNSVVRNGGTEASITSLSADDQNVYGTGYVFGSGGNVEGTFAARWSDGALQWINDCHGDTYAAHPQDGVVYTAGHAHYCGNVDGFPQTEPNWSFYRAIAFGKQATGTVTNDPYGYANFAGQPRSELLAWFPTMNAGTYTGQNQGPWSVTGSGDYVLMGGEFTRVNYTGQQGLVRYAKRAVAPRTRGPQLFSTTYPINVVSTEPGAVRINWKANQDDDNDSLTYRVYRDDQNGSGLIHQRVARARWWNRTTMGFTDRGLAPGSTHRYRVAVTDPDGNIANSPWVDVTVSAAGTPSAYLNAVHASEPEYYWRLGESSGSNAADTLGQGNVALNGTYSRGGTGALSGDSDKSVTFGNILFNGAASTQVAETPPNVFTLETWVKTTTGSGGKLLGFGDKMTGASSNYDRHVYLDSSGRVHFGVYPGSAAVVSSTGKVNNGQWHHVVASLGPDGMKLYIDGSKVASRTDVKNGQNGFWGYWRLGGDNLASWPNASSSSGNFKGSLDEVAIYKSVLSDADVAAHYQAGKTGQGQNAAPTAAMTTSTQDLTVSVNGSTSFDVDGSIASHAWDFGDGATATGATATHTYADSGTYDVTLTVTDGGGATDVLTRQVTVTAPPPNQAPTAAFSTTKNDLSVSVNAGASSDPDGSIASYAWNFGDGATATGATASHGYTTPGTYDITLTVTDDDGATGSVTHQVTVSGPPVPFAVDTFARTVVDGWGSAETGGAWTRTGSATNFSVAAGTGRIRMGSAGAGPSIALNGVSSTSSDLTLSASLDKVATGGGIYITASARSIAGVGGYGLKTRFLADGSLSAALTRTEGGTETAIATGAVAGSHAAGDTWRIRVQATGTAPTTIRAKIWRAGTSEPGSWLVTATDSTAALQAAGGIAFNPYLSGSATNAPIIASFDEVNAVALP</sequence>
<dbReference type="Gene3D" id="2.60.40.10">
    <property type="entry name" value="Immunoglobulins"/>
    <property type="match status" value="3"/>
</dbReference>
<comment type="caution">
    <text evidence="8">The sequence shown here is derived from an EMBL/GenBank/DDBJ whole genome shotgun (WGS) entry which is preliminary data.</text>
</comment>
<dbReference type="InterPro" id="IPR036116">
    <property type="entry name" value="FN3_sf"/>
</dbReference>
<dbReference type="SUPFAM" id="SSF50998">
    <property type="entry name" value="Quinoprotein alcohol dehydrogenase-like"/>
    <property type="match status" value="1"/>
</dbReference>
<dbReference type="Pfam" id="PF13385">
    <property type="entry name" value="Laminin_G_3"/>
    <property type="match status" value="1"/>
</dbReference>
<evidence type="ECO:0000259" key="6">
    <source>
        <dbReference type="PROSITE" id="PS50093"/>
    </source>
</evidence>
<dbReference type="OrthoDB" id="9802683at2"/>
<dbReference type="Pfam" id="PF18911">
    <property type="entry name" value="PKD_4"/>
    <property type="match status" value="2"/>
</dbReference>
<dbReference type="Gene3D" id="2.60.120.200">
    <property type="match status" value="1"/>
</dbReference>
<gene>
    <name evidence="8" type="ORF">FE697_011545</name>
</gene>
<feature type="domain" description="Fibronectin type-III" evidence="7">
    <location>
        <begin position="445"/>
        <end position="548"/>
    </location>
</feature>
<keyword evidence="4" id="KW-0624">Polysaccharide degradation</keyword>
<dbReference type="InterPro" id="IPR013783">
    <property type="entry name" value="Ig-like_fold"/>
</dbReference>
<dbReference type="SMART" id="SM00089">
    <property type="entry name" value="PKD"/>
    <property type="match status" value="2"/>
</dbReference>
<accession>A0A5Q6RYP3</accession>
<dbReference type="SUPFAM" id="SSF49299">
    <property type="entry name" value="PKD domain"/>
    <property type="match status" value="2"/>
</dbReference>
<evidence type="ECO:0000256" key="5">
    <source>
        <dbReference type="SAM" id="SignalP"/>
    </source>
</evidence>
<organism evidence="8 9">
    <name type="scientific">Mumia zhuanghuii</name>
    <dbReference type="NCBI Taxonomy" id="2585211"/>
    <lineage>
        <taxon>Bacteria</taxon>
        <taxon>Bacillati</taxon>
        <taxon>Actinomycetota</taxon>
        <taxon>Actinomycetes</taxon>
        <taxon>Propionibacteriales</taxon>
        <taxon>Nocardioidaceae</taxon>
        <taxon>Mumia</taxon>
    </lineage>
</organism>
<keyword evidence="3" id="KW-0326">Glycosidase</keyword>
<dbReference type="AlphaFoldDB" id="A0A5Q6RYP3"/>
<dbReference type="Proteomes" id="UP000307768">
    <property type="component" value="Unassembled WGS sequence"/>
</dbReference>
<dbReference type="SUPFAM" id="SSF49265">
    <property type="entry name" value="Fibronectin type III"/>
    <property type="match status" value="1"/>
</dbReference>
<evidence type="ECO:0000256" key="1">
    <source>
        <dbReference type="ARBA" id="ARBA00022729"/>
    </source>
</evidence>
<dbReference type="InterPro" id="IPR022409">
    <property type="entry name" value="PKD/Chitinase_dom"/>
</dbReference>
<keyword evidence="2" id="KW-1015">Disulfide bond</keyword>
<feature type="domain" description="PKD" evidence="6">
    <location>
        <begin position="785"/>
        <end position="869"/>
    </location>
</feature>
<reference evidence="8 9" key="1">
    <citation type="submission" date="2019-09" db="EMBL/GenBank/DDBJ databases">
        <title>Mumia zhuanghuii sp. nov. isolated from the intestinal contents of plateau pika (Ochotona curzoniae) in the Qinghai-Tibet plateau of China.</title>
        <authorList>
            <person name="Tian Z."/>
        </authorList>
    </citation>
    <scope>NUCLEOTIDE SEQUENCE [LARGE SCALE GENOMIC DNA]</scope>
    <source>
        <strain evidence="9">350</strain>
    </source>
</reference>
<dbReference type="GO" id="GO:0016798">
    <property type="term" value="F:hydrolase activity, acting on glycosyl bonds"/>
    <property type="evidence" value="ECO:0007669"/>
    <property type="project" value="UniProtKB-KW"/>
</dbReference>
<dbReference type="CDD" id="cd00146">
    <property type="entry name" value="PKD"/>
    <property type="match status" value="2"/>
</dbReference>
<keyword evidence="1 5" id="KW-0732">Signal</keyword>
<keyword evidence="3" id="KW-0378">Hydrolase</keyword>
<evidence type="ECO:0000313" key="8">
    <source>
        <dbReference type="EMBL" id="KAA1423101.1"/>
    </source>
</evidence>
<dbReference type="InterPro" id="IPR013320">
    <property type="entry name" value="ConA-like_dom_sf"/>
</dbReference>
<protein>
    <submittedName>
        <fullName evidence="8">PKD domain-containing protein</fullName>
    </submittedName>
</protein>
<dbReference type="PROSITE" id="PS50853">
    <property type="entry name" value="FN3"/>
    <property type="match status" value="1"/>
</dbReference>
<dbReference type="InterPro" id="IPR035986">
    <property type="entry name" value="PKD_dom_sf"/>
</dbReference>
<dbReference type="InterPro" id="IPR011047">
    <property type="entry name" value="Quinoprotein_ADH-like_sf"/>
</dbReference>
<dbReference type="CDD" id="cd00063">
    <property type="entry name" value="FN3"/>
    <property type="match status" value="1"/>
</dbReference>
<evidence type="ECO:0000256" key="3">
    <source>
        <dbReference type="ARBA" id="ARBA00023295"/>
    </source>
</evidence>
<dbReference type="GO" id="GO:0000272">
    <property type="term" value="P:polysaccharide catabolic process"/>
    <property type="evidence" value="ECO:0007669"/>
    <property type="project" value="UniProtKB-KW"/>
</dbReference>
<evidence type="ECO:0000256" key="4">
    <source>
        <dbReference type="ARBA" id="ARBA00023326"/>
    </source>
</evidence>
<dbReference type="PROSITE" id="PS50093">
    <property type="entry name" value="PKD"/>
    <property type="match status" value="2"/>
</dbReference>
<dbReference type="Gene3D" id="2.130.10.10">
    <property type="entry name" value="YVTN repeat-like/Quinoprotein amine dehydrogenase"/>
    <property type="match status" value="1"/>
</dbReference>
<dbReference type="SUPFAM" id="SSF49899">
    <property type="entry name" value="Concanavalin A-like lectins/glucanases"/>
    <property type="match status" value="1"/>
</dbReference>
<feature type="domain" description="PKD" evidence="6">
    <location>
        <begin position="867"/>
        <end position="948"/>
    </location>
</feature>
<dbReference type="InterPro" id="IPR006558">
    <property type="entry name" value="LamG-like"/>
</dbReference>
<dbReference type="InterPro" id="IPR000601">
    <property type="entry name" value="PKD_dom"/>
</dbReference>
<dbReference type="InterPro" id="IPR015943">
    <property type="entry name" value="WD40/YVTN_repeat-like_dom_sf"/>
</dbReference>
<dbReference type="SMART" id="SM00560">
    <property type="entry name" value="LamGL"/>
    <property type="match status" value="1"/>
</dbReference>
<name>A0A5Q6RYP3_9ACTN</name>
<keyword evidence="4" id="KW-0119">Carbohydrate metabolism</keyword>
<evidence type="ECO:0000256" key="2">
    <source>
        <dbReference type="ARBA" id="ARBA00023157"/>
    </source>
</evidence>
<evidence type="ECO:0000259" key="7">
    <source>
        <dbReference type="PROSITE" id="PS50853"/>
    </source>
</evidence>
<feature type="chain" id="PRO_5039488624" evidence="5">
    <location>
        <begin position="21"/>
        <end position="1164"/>
    </location>
</feature>
<proteinExistence type="predicted"/>
<dbReference type="InterPro" id="IPR003961">
    <property type="entry name" value="FN3_dom"/>
</dbReference>
<evidence type="ECO:0000313" key="9">
    <source>
        <dbReference type="Proteomes" id="UP000307768"/>
    </source>
</evidence>
<feature type="signal peptide" evidence="5">
    <location>
        <begin position="1"/>
        <end position="20"/>
    </location>
</feature>
<dbReference type="EMBL" id="VDFQ02000003">
    <property type="protein sequence ID" value="KAA1423101.1"/>
    <property type="molecule type" value="Genomic_DNA"/>
</dbReference>